<dbReference type="EMBL" id="SDPM01000013">
    <property type="protein sequence ID" value="RXZ85091.1"/>
    <property type="molecule type" value="Genomic_DNA"/>
</dbReference>
<dbReference type="AlphaFoldDB" id="A0A4Q2M248"/>
<feature type="transmembrane region" description="Helical" evidence="1">
    <location>
        <begin position="24"/>
        <end position="48"/>
    </location>
</feature>
<evidence type="ECO:0000313" key="3">
    <source>
        <dbReference type="EMBL" id="RXZ85091.1"/>
    </source>
</evidence>
<evidence type="ECO:0000313" key="6">
    <source>
        <dbReference type="Proteomes" id="UP000581087"/>
    </source>
</evidence>
<keyword evidence="1" id="KW-1133">Transmembrane helix</keyword>
<accession>A0A4Q2M248</accession>
<reference evidence="2 6" key="2">
    <citation type="submission" date="2020-07" db="EMBL/GenBank/DDBJ databases">
        <title>Sequencing the genomes of 1000 actinobacteria strains.</title>
        <authorList>
            <person name="Klenk H.-P."/>
        </authorList>
    </citation>
    <scope>NUCLEOTIDE SEQUENCE [LARGE SCALE GENOMIC DNA]</scope>
    <source>
        <strain evidence="2 6">DSM 23870</strain>
    </source>
</reference>
<dbReference type="EMBL" id="JACCBI010000001">
    <property type="protein sequence ID" value="NYD68794.1"/>
    <property type="molecule type" value="Genomic_DNA"/>
</dbReference>
<keyword evidence="1" id="KW-0472">Membrane</keyword>
<keyword evidence="5" id="KW-1185">Reference proteome</keyword>
<dbReference type="RefSeq" id="WP_129176091.1">
    <property type="nucleotide sequence ID" value="NZ_JACCBI010000001.1"/>
</dbReference>
<gene>
    <name evidence="2" type="ORF">BJ972_003313</name>
    <name evidence="4" type="ORF">ESP50_13635</name>
    <name evidence="3" type="ORF">ESP50_17110</name>
</gene>
<sequence length="117" mass="12270">MSENPELDGYEPTERPIRSRGMIIAMRVTVSLALGALLLPAVIVGVGYTARTADSACRVTASVYAPGAASVSTRFEFGPSGLGWQCFAVTTSHGERRIAELGLIPSAPTFRGDEIGA</sequence>
<name>A0A4Q2M248_9MICO</name>
<protein>
    <submittedName>
        <fullName evidence="4">Uncharacterized protein</fullName>
    </submittedName>
</protein>
<evidence type="ECO:0000313" key="2">
    <source>
        <dbReference type="EMBL" id="NYD68794.1"/>
    </source>
</evidence>
<proteinExistence type="predicted"/>
<dbReference type="EMBL" id="SDPM01000007">
    <property type="protein sequence ID" value="RXZ85828.1"/>
    <property type="molecule type" value="Genomic_DNA"/>
</dbReference>
<organism evidence="4 5">
    <name type="scientific">Agromyces atrinae</name>
    <dbReference type="NCBI Taxonomy" id="592376"/>
    <lineage>
        <taxon>Bacteria</taxon>
        <taxon>Bacillati</taxon>
        <taxon>Actinomycetota</taxon>
        <taxon>Actinomycetes</taxon>
        <taxon>Micrococcales</taxon>
        <taxon>Microbacteriaceae</taxon>
        <taxon>Agromyces</taxon>
    </lineage>
</organism>
<comment type="caution">
    <text evidence="4">The sequence shown here is derived from an EMBL/GenBank/DDBJ whole genome shotgun (WGS) entry which is preliminary data.</text>
</comment>
<dbReference type="Proteomes" id="UP000581087">
    <property type="component" value="Unassembled WGS sequence"/>
</dbReference>
<reference evidence="4 5" key="1">
    <citation type="submission" date="2019-01" db="EMBL/GenBank/DDBJ databases">
        <title>Agromyces.</title>
        <authorList>
            <person name="Li J."/>
        </authorList>
    </citation>
    <scope>NUCLEOTIDE SEQUENCE [LARGE SCALE GENOMIC DNA]</scope>
    <source>
        <strain evidence="4 5">DSM 23870</strain>
    </source>
</reference>
<evidence type="ECO:0000313" key="5">
    <source>
        <dbReference type="Proteomes" id="UP000292686"/>
    </source>
</evidence>
<keyword evidence="1" id="KW-0812">Transmembrane</keyword>
<dbReference type="Proteomes" id="UP000292686">
    <property type="component" value="Unassembled WGS sequence"/>
</dbReference>
<dbReference type="OrthoDB" id="5122659at2"/>
<evidence type="ECO:0000256" key="1">
    <source>
        <dbReference type="SAM" id="Phobius"/>
    </source>
</evidence>
<evidence type="ECO:0000313" key="4">
    <source>
        <dbReference type="EMBL" id="RXZ85828.1"/>
    </source>
</evidence>